<evidence type="ECO:0000313" key="1">
    <source>
        <dbReference type="EMBL" id="EOB01784.1"/>
    </source>
</evidence>
<sequence length="129" mass="14236">MQKAPTSPHTQWMKFPLQERRGWVTAASEAVVQGEQEQFYRKGSAIGPASQESRKKVAENEETSQAFCFPFTRFGSLESWLWALWVAVAEGATRRKGLTGWGRSPGLGQGVAPEGSTRHWQGLLTLGTA</sequence>
<dbReference type="EMBL" id="KB743040">
    <property type="protein sequence ID" value="EOB01784.1"/>
    <property type="molecule type" value="Genomic_DNA"/>
</dbReference>
<gene>
    <name evidence="1" type="ORF">Anapl_01558</name>
</gene>
<reference evidence="2" key="1">
    <citation type="journal article" date="2013" name="Nat. Genet.">
        <title>The duck genome and transcriptome provide insight into an avian influenza virus reservoir species.</title>
        <authorList>
            <person name="Huang Y."/>
            <person name="Li Y."/>
            <person name="Burt D.W."/>
            <person name="Chen H."/>
            <person name="Zhang Y."/>
            <person name="Qian W."/>
            <person name="Kim H."/>
            <person name="Gan S."/>
            <person name="Zhao Y."/>
            <person name="Li J."/>
            <person name="Yi K."/>
            <person name="Feng H."/>
            <person name="Zhu P."/>
            <person name="Li B."/>
            <person name="Liu Q."/>
            <person name="Fairley S."/>
            <person name="Magor K.E."/>
            <person name="Du Z."/>
            <person name="Hu X."/>
            <person name="Goodman L."/>
            <person name="Tafer H."/>
            <person name="Vignal A."/>
            <person name="Lee T."/>
            <person name="Kim K.W."/>
            <person name="Sheng Z."/>
            <person name="An Y."/>
            <person name="Searle S."/>
            <person name="Herrero J."/>
            <person name="Groenen M.A."/>
            <person name="Crooijmans R.P."/>
            <person name="Faraut T."/>
            <person name="Cai Q."/>
            <person name="Webster R.G."/>
            <person name="Aldridge J.R."/>
            <person name="Warren W.C."/>
            <person name="Bartschat S."/>
            <person name="Kehr S."/>
            <person name="Marz M."/>
            <person name="Stadler P.F."/>
            <person name="Smith J."/>
            <person name="Kraus R.H."/>
            <person name="Zhao Y."/>
            <person name="Ren L."/>
            <person name="Fei J."/>
            <person name="Morisson M."/>
            <person name="Kaiser P."/>
            <person name="Griffin D.K."/>
            <person name="Rao M."/>
            <person name="Pitel F."/>
            <person name="Wang J."/>
            <person name="Li N."/>
        </authorList>
    </citation>
    <scope>NUCLEOTIDE SEQUENCE [LARGE SCALE GENOMIC DNA]</scope>
</reference>
<dbReference type="AlphaFoldDB" id="R0L847"/>
<keyword evidence="2" id="KW-1185">Reference proteome</keyword>
<name>R0L847_ANAPL</name>
<organism evidence="1 2">
    <name type="scientific">Anas platyrhynchos</name>
    <name type="common">Mallard</name>
    <name type="synonym">Anas boschas</name>
    <dbReference type="NCBI Taxonomy" id="8839"/>
    <lineage>
        <taxon>Eukaryota</taxon>
        <taxon>Metazoa</taxon>
        <taxon>Chordata</taxon>
        <taxon>Craniata</taxon>
        <taxon>Vertebrata</taxon>
        <taxon>Euteleostomi</taxon>
        <taxon>Archelosauria</taxon>
        <taxon>Archosauria</taxon>
        <taxon>Dinosauria</taxon>
        <taxon>Saurischia</taxon>
        <taxon>Theropoda</taxon>
        <taxon>Coelurosauria</taxon>
        <taxon>Aves</taxon>
        <taxon>Neognathae</taxon>
        <taxon>Galloanserae</taxon>
        <taxon>Anseriformes</taxon>
        <taxon>Anatidae</taxon>
        <taxon>Anatinae</taxon>
        <taxon>Anas</taxon>
    </lineage>
</organism>
<accession>R0L847</accession>
<evidence type="ECO:0000313" key="2">
    <source>
        <dbReference type="Proteomes" id="UP000296049"/>
    </source>
</evidence>
<protein>
    <submittedName>
        <fullName evidence="1">Uncharacterized protein</fullName>
    </submittedName>
</protein>
<dbReference type="Proteomes" id="UP000296049">
    <property type="component" value="Unassembled WGS sequence"/>
</dbReference>
<proteinExistence type="predicted"/>